<evidence type="ECO:0000259" key="6">
    <source>
        <dbReference type="PROSITE" id="PS50994"/>
    </source>
</evidence>
<dbReference type="Gene3D" id="3.30.420.10">
    <property type="entry name" value="Ribonuclease H-like superfamily/Ribonuclease H"/>
    <property type="match status" value="1"/>
</dbReference>
<name>A0A2S2NXV8_SCHGA</name>
<dbReference type="EMBL" id="GGMR01009345">
    <property type="protein sequence ID" value="MBY21964.1"/>
    <property type="molecule type" value="Transcribed_RNA"/>
</dbReference>
<evidence type="ECO:0000256" key="4">
    <source>
        <dbReference type="ARBA" id="ARBA00022801"/>
    </source>
</evidence>
<dbReference type="GO" id="GO:0004190">
    <property type="term" value="F:aspartic-type endopeptidase activity"/>
    <property type="evidence" value="ECO:0007669"/>
    <property type="project" value="UniProtKB-KW"/>
</dbReference>
<feature type="region of interest" description="Disordered" evidence="5">
    <location>
        <begin position="432"/>
        <end position="454"/>
    </location>
</feature>
<dbReference type="GO" id="GO:0006508">
    <property type="term" value="P:proteolysis"/>
    <property type="evidence" value="ECO:0007669"/>
    <property type="project" value="UniProtKB-KW"/>
</dbReference>
<dbReference type="Pfam" id="PF00665">
    <property type="entry name" value="rve"/>
    <property type="match status" value="1"/>
</dbReference>
<keyword evidence="1" id="KW-0645">Protease</keyword>
<dbReference type="InterPro" id="IPR054722">
    <property type="entry name" value="PolX-like_BBD"/>
</dbReference>
<dbReference type="GO" id="GO:0042575">
    <property type="term" value="C:DNA polymerase complex"/>
    <property type="evidence" value="ECO:0007669"/>
    <property type="project" value="UniProtKB-ARBA"/>
</dbReference>
<keyword evidence="3" id="KW-0064">Aspartyl protease</keyword>
<dbReference type="CDD" id="cd09272">
    <property type="entry name" value="RNase_HI_RT_Ty1"/>
    <property type="match status" value="1"/>
</dbReference>
<evidence type="ECO:0000256" key="3">
    <source>
        <dbReference type="ARBA" id="ARBA00022750"/>
    </source>
</evidence>
<reference evidence="7" key="1">
    <citation type="submission" date="2018-04" db="EMBL/GenBank/DDBJ databases">
        <title>Transcriptome of Schizaphis graminum biotype I.</title>
        <authorList>
            <person name="Scully E.D."/>
            <person name="Geib S.M."/>
            <person name="Palmer N.A."/>
            <person name="Koch K."/>
            <person name="Bradshaw J."/>
            <person name="Heng-Moss T."/>
            <person name="Sarath G."/>
        </authorList>
    </citation>
    <scope>NUCLEOTIDE SEQUENCE</scope>
</reference>
<dbReference type="InterPro" id="IPR036397">
    <property type="entry name" value="RNaseH_sf"/>
</dbReference>
<evidence type="ECO:0000256" key="5">
    <source>
        <dbReference type="SAM" id="MobiDB-lite"/>
    </source>
</evidence>
<dbReference type="InterPro" id="IPR013103">
    <property type="entry name" value="RVT_2"/>
</dbReference>
<feature type="domain" description="Integrase catalytic" evidence="6">
    <location>
        <begin position="181"/>
        <end position="347"/>
    </location>
</feature>
<dbReference type="SUPFAM" id="SSF56672">
    <property type="entry name" value="DNA/RNA polymerases"/>
    <property type="match status" value="1"/>
</dbReference>
<evidence type="ECO:0000313" key="7">
    <source>
        <dbReference type="EMBL" id="MBY21964.1"/>
    </source>
</evidence>
<dbReference type="SUPFAM" id="SSF53098">
    <property type="entry name" value="Ribonuclease H-like"/>
    <property type="match status" value="1"/>
</dbReference>
<dbReference type="PANTHER" id="PTHR42648">
    <property type="entry name" value="TRANSPOSASE, PUTATIVE-RELATED"/>
    <property type="match status" value="1"/>
</dbReference>
<dbReference type="InterPro" id="IPR039537">
    <property type="entry name" value="Retrotran_Ty1/copia-like"/>
</dbReference>
<dbReference type="PROSITE" id="PS50994">
    <property type="entry name" value="INTEGRASE"/>
    <property type="match status" value="1"/>
</dbReference>
<evidence type="ECO:0000256" key="2">
    <source>
        <dbReference type="ARBA" id="ARBA00022723"/>
    </source>
</evidence>
<dbReference type="GO" id="GO:0071897">
    <property type="term" value="P:DNA biosynthetic process"/>
    <property type="evidence" value="ECO:0007669"/>
    <property type="project" value="UniProtKB-ARBA"/>
</dbReference>
<keyword evidence="2" id="KW-0479">Metal-binding</keyword>
<dbReference type="AlphaFoldDB" id="A0A2S2NXV8"/>
<accession>A0A2S2NXV8</accession>
<sequence>MTSRREWFSNYESFEVQLPVRIGDGKYIMAIGKGNINVQARISDKWVDSHLSNVLHVPDLKVNLFSCGACLDKGIKMMTDSDGCIFKKNNRIVAIGVRENKMFSMVLRTRPLQPADQANVAVKNLTLLQWHEILSHQNVQYVRNYLKYKRIPFIETKNKFFCEACIYGKQHREPFTLSKTKTTKPGQLIHSDVCGPMEENSLGGKRYFVIFKDDFSNYTYVYFMSQKSEVKNKFELFLNTVKNQLNISVITLRSDCGLEYKNTEVKALLDKLGIKHETSVPYTPQQNGKAERSMRTIVEAARTMLYSKNLSKTLWAEAVNTVVYTINRTGNTGQEGKTPYELWFNKTPDINHLKIFGTEVYAHIPKEKRRKWDQKGRKGIFVGYSEETKGYRICFDGREISISRDVIFKESTSPSTATQVKIINKEEEEEINLEGEAEDEEDNNDDEEKLDDDEQITIGVEEQTRMTLRDRGKLNKPIRYRDALFSACNDPVTFEDAMTGDNSDNWKAAMNDEMLSLNKNETWTLVDLPKNKKPINNGWIYKTKYKANGDVDRYKARLVIKGCAQVHGIDFQETFSPVVKYDSIRVILAIAAARKLVLRQFDIKTAFLYGDLEEDIYMKQPKGYEDGTHLVCKLQRSLYGLKQAPRCWNKKFKNMLMNFDLKETKADPCVFVSNKNNQLLIVAIFVDDGLIAATNNQLVDIMVKYLKDNFETKEGELDHFLGIEIDQRPDGSIFIHQSSYCKRILERFNMEETKVLHIPTDPQHSLDPNLSGSLEAGEVPYREAVGSLLYLSQITRPDITFAVNLVSRYLEKPLTIHWNAVKRIFKYLKGTFNYGLIYDSSVTPKLRGYSDADYAGDTITRRSTSGFIFMMGDGIVAWCSQRQKSVALSTTEAEYIALSQSIQELTWLTLLISDLLEPQGDTPVLYADNQSAIKLVKNPEYHKRTKHIDVRYHYIREKFSEGMFSLEYVPSKEQLADILTKPTPRPRFQELREMLGIRYINSKLGYIV</sequence>
<dbReference type="InterPro" id="IPR043502">
    <property type="entry name" value="DNA/RNA_pol_sf"/>
</dbReference>
<dbReference type="Pfam" id="PF07727">
    <property type="entry name" value="RVT_2"/>
    <property type="match status" value="1"/>
</dbReference>
<organism evidence="7">
    <name type="scientific">Schizaphis graminum</name>
    <name type="common">Green bug aphid</name>
    <dbReference type="NCBI Taxonomy" id="13262"/>
    <lineage>
        <taxon>Eukaryota</taxon>
        <taxon>Metazoa</taxon>
        <taxon>Ecdysozoa</taxon>
        <taxon>Arthropoda</taxon>
        <taxon>Hexapoda</taxon>
        <taxon>Insecta</taxon>
        <taxon>Pterygota</taxon>
        <taxon>Neoptera</taxon>
        <taxon>Paraneoptera</taxon>
        <taxon>Hemiptera</taxon>
        <taxon>Sternorrhyncha</taxon>
        <taxon>Aphidomorpha</taxon>
        <taxon>Aphidoidea</taxon>
        <taxon>Aphididae</taxon>
        <taxon>Aphidini</taxon>
        <taxon>Schizaphis</taxon>
    </lineage>
</organism>
<dbReference type="InterPro" id="IPR001584">
    <property type="entry name" value="Integrase_cat-core"/>
</dbReference>
<dbReference type="PANTHER" id="PTHR42648:SF28">
    <property type="entry name" value="TRANSPOSON-ENCODED PROTEIN WITH RIBONUCLEASE H-LIKE AND RETROVIRUS ZINC FINGER-LIKE DOMAINS"/>
    <property type="match status" value="1"/>
</dbReference>
<dbReference type="Pfam" id="PF25597">
    <property type="entry name" value="SH3_retrovirus"/>
    <property type="match status" value="1"/>
</dbReference>
<dbReference type="InterPro" id="IPR057670">
    <property type="entry name" value="SH3_retrovirus"/>
</dbReference>
<gene>
    <name evidence="7" type="primary">POLX_3</name>
    <name evidence="7" type="ORF">g.142865</name>
</gene>
<dbReference type="InterPro" id="IPR012337">
    <property type="entry name" value="RNaseH-like_sf"/>
</dbReference>
<dbReference type="GO" id="GO:0015074">
    <property type="term" value="P:DNA integration"/>
    <property type="evidence" value="ECO:0007669"/>
    <property type="project" value="InterPro"/>
</dbReference>
<evidence type="ECO:0000256" key="1">
    <source>
        <dbReference type="ARBA" id="ARBA00022670"/>
    </source>
</evidence>
<protein>
    <submittedName>
        <fullName evidence="7">Retrovirus-related Pol polyprotein</fullName>
    </submittedName>
</protein>
<dbReference type="GO" id="GO:0046872">
    <property type="term" value="F:metal ion binding"/>
    <property type="evidence" value="ECO:0007669"/>
    <property type="project" value="UniProtKB-KW"/>
</dbReference>
<dbReference type="Pfam" id="PF22936">
    <property type="entry name" value="Pol_BBD"/>
    <property type="match status" value="1"/>
</dbReference>
<dbReference type="GO" id="GO:0003676">
    <property type="term" value="F:nucleic acid binding"/>
    <property type="evidence" value="ECO:0007669"/>
    <property type="project" value="InterPro"/>
</dbReference>
<keyword evidence="4" id="KW-0378">Hydrolase</keyword>
<proteinExistence type="predicted"/>